<sequence>MNVPSRLGDLILAALRRWPDRLALVDETHRLSYGELEQRIATALGIFGRLGLRPGDTVAQLSGNRNEMFCIMAAAYIGGFRSVTLHPVAGANDHAAILDDCRPALVVGESPYAERLAWLKERCVRVGHWRSHDTGDGLPPFWQEAHAAEPAAQVRGEPEDIIRLAYTGGTTGKPKGVMLSNRAMAANARLWLEGLEWPDGVRCLCSAPISHGAGSLIYPTLARGGTVYLQRGFSAERWLATVQAEGINTTFIVPTMIYALLDHPATRGADLSSLRALVYGAAPISPPRIREALSVFGPVLVQTYGQTEAPNTILILDQAAHAAADEARLASAGRPFPGLDVRLLDDLNQPAAAGQIGEICVRGPLLMSGYHNAADETAATLRDGWLHTGDLARQDDDGYFYLVDRRKDLIISGGFNIYPREIEDVLATHPEVHASAVIGIPDAKWGEAVKAIVVRRGERIQPQELIDYIRARKGSVHAPKSVDFVDALPLTGLGKPDKRALRQRYWHQQDREIA</sequence>
<feature type="domain" description="AMP-dependent synthetase/ligase" evidence="1">
    <location>
        <begin position="15"/>
        <end position="371"/>
    </location>
</feature>
<dbReference type="Proteomes" id="UP001501706">
    <property type="component" value="Unassembled WGS sequence"/>
</dbReference>
<organism evidence="3 4">
    <name type="scientific">Pigmentiphaga daeguensis</name>
    <dbReference type="NCBI Taxonomy" id="414049"/>
    <lineage>
        <taxon>Bacteria</taxon>
        <taxon>Pseudomonadati</taxon>
        <taxon>Pseudomonadota</taxon>
        <taxon>Betaproteobacteria</taxon>
        <taxon>Burkholderiales</taxon>
        <taxon>Alcaligenaceae</taxon>
        <taxon>Pigmentiphaga</taxon>
    </lineage>
</organism>
<dbReference type="Pfam" id="PF00501">
    <property type="entry name" value="AMP-binding"/>
    <property type="match status" value="1"/>
</dbReference>
<dbReference type="InterPro" id="IPR045851">
    <property type="entry name" value="AMP-bd_C_sf"/>
</dbReference>
<evidence type="ECO:0000259" key="2">
    <source>
        <dbReference type="Pfam" id="PF13193"/>
    </source>
</evidence>
<dbReference type="PROSITE" id="PS00455">
    <property type="entry name" value="AMP_BINDING"/>
    <property type="match status" value="1"/>
</dbReference>
<feature type="domain" description="AMP-binding enzyme C-terminal" evidence="2">
    <location>
        <begin position="421"/>
        <end position="495"/>
    </location>
</feature>
<dbReference type="InterPro" id="IPR000873">
    <property type="entry name" value="AMP-dep_synth/lig_dom"/>
</dbReference>
<dbReference type="Gene3D" id="3.40.50.12780">
    <property type="entry name" value="N-terminal domain of ligase-like"/>
    <property type="match status" value="1"/>
</dbReference>
<dbReference type="PANTHER" id="PTHR43767">
    <property type="entry name" value="LONG-CHAIN-FATTY-ACID--COA LIGASE"/>
    <property type="match status" value="1"/>
</dbReference>
<dbReference type="InterPro" id="IPR050237">
    <property type="entry name" value="ATP-dep_AMP-bd_enzyme"/>
</dbReference>
<dbReference type="InterPro" id="IPR042099">
    <property type="entry name" value="ANL_N_sf"/>
</dbReference>
<dbReference type="Pfam" id="PF13193">
    <property type="entry name" value="AMP-binding_C"/>
    <property type="match status" value="1"/>
</dbReference>
<gene>
    <name evidence="3" type="ORF">GCM10009097_21570</name>
</gene>
<dbReference type="InterPro" id="IPR025110">
    <property type="entry name" value="AMP-bd_C"/>
</dbReference>
<evidence type="ECO:0000313" key="3">
    <source>
        <dbReference type="EMBL" id="GAA0504357.1"/>
    </source>
</evidence>
<keyword evidence="4" id="KW-1185">Reference proteome</keyword>
<dbReference type="SUPFAM" id="SSF56801">
    <property type="entry name" value="Acetyl-CoA synthetase-like"/>
    <property type="match status" value="1"/>
</dbReference>
<name>A0ABN1BSK8_9BURK</name>
<dbReference type="InterPro" id="IPR020845">
    <property type="entry name" value="AMP-binding_CS"/>
</dbReference>
<proteinExistence type="predicted"/>
<dbReference type="RefSeq" id="WP_343927502.1">
    <property type="nucleotide sequence ID" value="NZ_BAAAEN010000006.1"/>
</dbReference>
<dbReference type="EMBL" id="BAAAEN010000006">
    <property type="protein sequence ID" value="GAA0504357.1"/>
    <property type="molecule type" value="Genomic_DNA"/>
</dbReference>
<dbReference type="PANTHER" id="PTHR43767:SF7">
    <property type="entry name" value="MEDIUM_LONG-CHAIN-FATTY-ACID--COA LIGASE FADD8"/>
    <property type="match status" value="1"/>
</dbReference>
<evidence type="ECO:0000259" key="1">
    <source>
        <dbReference type="Pfam" id="PF00501"/>
    </source>
</evidence>
<comment type="caution">
    <text evidence="3">The sequence shown here is derived from an EMBL/GenBank/DDBJ whole genome shotgun (WGS) entry which is preliminary data.</text>
</comment>
<accession>A0ABN1BSK8</accession>
<dbReference type="Gene3D" id="3.30.300.30">
    <property type="match status" value="1"/>
</dbReference>
<reference evidence="3 4" key="1">
    <citation type="journal article" date="2019" name="Int. J. Syst. Evol. Microbiol.">
        <title>The Global Catalogue of Microorganisms (GCM) 10K type strain sequencing project: providing services to taxonomists for standard genome sequencing and annotation.</title>
        <authorList>
            <consortium name="The Broad Institute Genomics Platform"/>
            <consortium name="The Broad Institute Genome Sequencing Center for Infectious Disease"/>
            <person name="Wu L."/>
            <person name="Ma J."/>
        </authorList>
    </citation>
    <scope>NUCLEOTIDE SEQUENCE [LARGE SCALE GENOMIC DNA]</scope>
    <source>
        <strain evidence="3 4">JCM 14330</strain>
    </source>
</reference>
<protein>
    <submittedName>
        <fullName evidence="3">AMP-binding protein</fullName>
    </submittedName>
</protein>
<evidence type="ECO:0000313" key="4">
    <source>
        <dbReference type="Proteomes" id="UP001501706"/>
    </source>
</evidence>